<dbReference type="GO" id="GO:0019748">
    <property type="term" value="P:secondary metabolic process"/>
    <property type="evidence" value="ECO:0007669"/>
    <property type="project" value="TreeGrafter"/>
</dbReference>
<comment type="caution">
    <text evidence="3">The sequence shown here is derived from an EMBL/GenBank/DDBJ whole genome shotgun (WGS) entry which is preliminary data.</text>
</comment>
<dbReference type="RefSeq" id="WP_260472641.1">
    <property type="nucleotide sequence ID" value="NZ_RSDW01000001.1"/>
</dbReference>
<gene>
    <name evidence="3" type="ORF">EDE15_0597</name>
</gene>
<dbReference type="GO" id="GO:0016787">
    <property type="term" value="F:hydrolase activity"/>
    <property type="evidence" value="ECO:0007669"/>
    <property type="project" value="UniProtKB-KW"/>
</dbReference>
<protein>
    <submittedName>
        <fullName evidence="3">Putative TIM-barrel fold metal-dependent hydrolase</fullName>
    </submittedName>
</protein>
<dbReference type="Gene3D" id="3.20.20.140">
    <property type="entry name" value="Metal-dependent hydrolases"/>
    <property type="match status" value="1"/>
</dbReference>
<dbReference type="PANTHER" id="PTHR21240:SF28">
    <property type="entry name" value="ISO-OROTATE DECARBOXYLASE (EUROFUNG)"/>
    <property type="match status" value="1"/>
</dbReference>
<dbReference type="InterPro" id="IPR032465">
    <property type="entry name" value="ACMSD"/>
</dbReference>
<dbReference type="AlphaFoldDB" id="A0A3R9QF22"/>
<dbReference type="Pfam" id="PF04909">
    <property type="entry name" value="Amidohydro_2"/>
    <property type="match status" value="1"/>
</dbReference>
<keyword evidence="4" id="KW-1185">Reference proteome</keyword>
<evidence type="ECO:0000256" key="1">
    <source>
        <dbReference type="ARBA" id="ARBA00023239"/>
    </source>
</evidence>
<keyword evidence="3" id="KW-0378">Hydrolase</keyword>
<proteinExistence type="predicted"/>
<reference evidence="3 4" key="1">
    <citation type="submission" date="2018-12" db="EMBL/GenBank/DDBJ databases">
        <title>Sequencing of bacterial isolates from soil warming experiment in Harvard Forest, Massachusetts, USA.</title>
        <authorList>
            <person name="Deangelis K."/>
        </authorList>
    </citation>
    <scope>NUCLEOTIDE SEQUENCE [LARGE SCALE GENOMIC DNA]</scope>
    <source>
        <strain evidence="3 4">EB153</strain>
    </source>
</reference>
<sequence>MCSASRDVEGSTLDRKVQIKDKFVAMMNAEARVDLRLSDFHPVSELRTTEHMVEKPRFPVIDYHNHLDSQDPTEMLRIMDACGVEKIVNITMLTGDAALESIRKFHMADKDRFATMGWMDWTGVERDDFVAVTLDRLERLVEHGVCGIKFWKDFGLTVRDAEGKLLSVDDERFAPIFEKAADWKLPVMFHTADPAAFFRPIDAANERYEELAAHPEWGFQGSPVGKRELLEQRNVVFGRHPRTTFVGAHMGESPEDLAFVSKMLDSYPNVCVDMSSRTPELGRQPYTAREFFLRYPDRIVFGTDLVPTIEMYRLHYRFFETADEYFEYPSHTSRQGRWNIYGIFLPDEVLRKVYRENALKLLER</sequence>
<name>A0A3R9QF22_9BACT</name>
<feature type="domain" description="Amidohydrolase-related" evidence="2">
    <location>
        <begin position="56"/>
        <end position="363"/>
    </location>
</feature>
<keyword evidence="1" id="KW-0456">Lyase</keyword>
<evidence type="ECO:0000259" key="2">
    <source>
        <dbReference type="Pfam" id="PF04909"/>
    </source>
</evidence>
<dbReference type="InterPro" id="IPR032466">
    <property type="entry name" value="Metal_Hydrolase"/>
</dbReference>
<evidence type="ECO:0000313" key="3">
    <source>
        <dbReference type="EMBL" id="RSL15120.1"/>
    </source>
</evidence>
<evidence type="ECO:0000313" key="4">
    <source>
        <dbReference type="Proteomes" id="UP000269669"/>
    </source>
</evidence>
<accession>A0A3R9QF22</accession>
<dbReference type="GO" id="GO:0016831">
    <property type="term" value="F:carboxy-lyase activity"/>
    <property type="evidence" value="ECO:0007669"/>
    <property type="project" value="InterPro"/>
</dbReference>
<dbReference type="PANTHER" id="PTHR21240">
    <property type="entry name" value="2-AMINO-3-CARBOXYLMUCONATE-6-SEMIALDEHYDE DECARBOXYLASE"/>
    <property type="match status" value="1"/>
</dbReference>
<dbReference type="Proteomes" id="UP000269669">
    <property type="component" value="Unassembled WGS sequence"/>
</dbReference>
<dbReference type="SUPFAM" id="SSF51556">
    <property type="entry name" value="Metallo-dependent hydrolases"/>
    <property type="match status" value="1"/>
</dbReference>
<dbReference type="GO" id="GO:0005737">
    <property type="term" value="C:cytoplasm"/>
    <property type="evidence" value="ECO:0007669"/>
    <property type="project" value="TreeGrafter"/>
</dbReference>
<dbReference type="EMBL" id="RSDW01000001">
    <property type="protein sequence ID" value="RSL15120.1"/>
    <property type="molecule type" value="Genomic_DNA"/>
</dbReference>
<dbReference type="InterPro" id="IPR006680">
    <property type="entry name" value="Amidohydro-rel"/>
</dbReference>
<organism evidence="3 4">
    <name type="scientific">Edaphobacter aggregans</name>
    <dbReference type="NCBI Taxonomy" id="570835"/>
    <lineage>
        <taxon>Bacteria</taxon>
        <taxon>Pseudomonadati</taxon>
        <taxon>Acidobacteriota</taxon>
        <taxon>Terriglobia</taxon>
        <taxon>Terriglobales</taxon>
        <taxon>Acidobacteriaceae</taxon>
        <taxon>Edaphobacter</taxon>
    </lineage>
</organism>